<keyword evidence="5" id="KW-0560">Oxidoreductase</keyword>
<protein>
    <submittedName>
        <fullName evidence="8">Hydroxyquinol 1,2-dioxygenase</fullName>
    </submittedName>
</protein>
<comment type="similarity">
    <text evidence="2">Belongs to the intradiol ring-cleavage dioxygenase family.</text>
</comment>
<evidence type="ECO:0000313" key="9">
    <source>
        <dbReference type="Proteomes" id="UP001501624"/>
    </source>
</evidence>
<evidence type="ECO:0000256" key="4">
    <source>
        <dbReference type="ARBA" id="ARBA00022964"/>
    </source>
</evidence>
<name>A0ABP7IG61_9PSEU</name>
<sequence length="286" mass="31198">MDLNDETVLGAVLTSFADTPDPRLKAILETITRHIHAAVRELRLTNREWEQAIEFLTAVGHKTDETRQEFVLLSDVLGISMVVETINGGDLGTESTVLGPFHMVDSPLRKLGDSIDLIGTGTPCVITGSVADLDGSPLGGATIDVWQCDENGFYDVQQPDSQPAGNGRGFFHTDEHGEFWFRTVVPSHYPIPTDGPVGALLAATARHPYRPAHIHVIADAAGHEPLTTHMFVANGPYVDSDAVFAVRSSLVTDFTEVTDPAEAERFGVTTPFRRARFDIRLRRAVT</sequence>
<proteinExistence type="inferred from homology"/>
<dbReference type="PANTHER" id="PTHR33711:SF7">
    <property type="entry name" value="INTRADIOL RING-CLEAVAGE DIOXYGENASES DOMAIN-CONTAINING PROTEIN-RELATED"/>
    <property type="match status" value="1"/>
</dbReference>
<comment type="caution">
    <text evidence="8">The sequence shown here is derived from an EMBL/GenBank/DDBJ whole genome shotgun (WGS) entry which is preliminary data.</text>
</comment>
<evidence type="ECO:0000256" key="3">
    <source>
        <dbReference type="ARBA" id="ARBA00022723"/>
    </source>
</evidence>
<dbReference type="InterPro" id="IPR015889">
    <property type="entry name" value="Intradiol_dOase_core"/>
</dbReference>
<dbReference type="Gene3D" id="2.60.130.10">
    <property type="entry name" value="Aromatic compound dioxygenase"/>
    <property type="match status" value="1"/>
</dbReference>
<keyword evidence="3" id="KW-0479">Metal-binding</keyword>
<keyword evidence="4" id="KW-0223">Dioxygenase</keyword>
<keyword evidence="9" id="KW-1185">Reference proteome</keyword>
<dbReference type="Proteomes" id="UP001501624">
    <property type="component" value="Unassembled WGS sequence"/>
</dbReference>
<feature type="domain" description="Intradiol ring-cleavage dioxygenases" evidence="7">
    <location>
        <begin position="126"/>
        <end position="154"/>
    </location>
</feature>
<dbReference type="Pfam" id="PF00775">
    <property type="entry name" value="Dioxygenase_C"/>
    <property type="match status" value="1"/>
</dbReference>
<evidence type="ECO:0000256" key="5">
    <source>
        <dbReference type="ARBA" id="ARBA00023002"/>
    </source>
</evidence>
<evidence type="ECO:0000313" key="8">
    <source>
        <dbReference type="EMBL" id="GAA3817504.1"/>
    </source>
</evidence>
<evidence type="ECO:0000256" key="2">
    <source>
        <dbReference type="ARBA" id="ARBA00007825"/>
    </source>
</evidence>
<dbReference type="EMBL" id="BAABCM010000005">
    <property type="protein sequence ID" value="GAA3817504.1"/>
    <property type="molecule type" value="Genomic_DNA"/>
</dbReference>
<comment type="cofactor">
    <cofactor evidence="1">
        <name>Fe(3+)</name>
        <dbReference type="ChEBI" id="CHEBI:29034"/>
    </cofactor>
</comment>
<dbReference type="InterPro" id="IPR050770">
    <property type="entry name" value="Intradiol_RC_Dioxygenase"/>
</dbReference>
<organism evidence="8 9">
    <name type="scientific">Amycolatopsis tucumanensis</name>
    <dbReference type="NCBI Taxonomy" id="401106"/>
    <lineage>
        <taxon>Bacteria</taxon>
        <taxon>Bacillati</taxon>
        <taxon>Actinomycetota</taxon>
        <taxon>Actinomycetes</taxon>
        <taxon>Pseudonocardiales</taxon>
        <taxon>Pseudonocardiaceae</taxon>
        <taxon>Amycolatopsis</taxon>
    </lineage>
</organism>
<dbReference type="SUPFAM" id="SSF49482">
    <property type="entry name" value="Aromatic compound dioxygenase"/>
    <property type="match status" value="1"/>
</dbReference>
<dbReference type="InterPro" id="IPR007535">
    <property type="entry name" value="Catechol_dOase_N"/>
</dbReference>
<gene>
    <name evidence="8" type="ORF">GCM10022380_39920</name>
</gene>
<dbReference type="PANTHER" id="PTHR33711">
    <property type="entry name" value="DIOXYGENASE, PUTATIVE (AFU_ORTHOLOGUE AFUA_2G02910)-RELATED"/>
    <property type="match status" value="1"/>
</dbReference>
<accession>A0ABP7IG61</accession>
<evidence type="ECO:0000256" key="6">
    <source>
        <dbReference type="ARBA" id="ARBA00023004"/>
    </source>
</evidence>
<keyword evidence="6" id="KW-0408">Iron</keyword>
<evidence type="ECO:0000256" key="1">
    <source>
        <dbReference type="ARBA" id="ARBA00001965"/>
    </source>
</evidence>
<dbReference type="Pfam" id="PF04444">
    <property type="entry name" value="Dioxygenase_N"/>
    <property type="match status" value="1"/>
</dbReference>
<dbReference type="PROSITE" id="PS00083">
    <property type="entry name" value="INTRADIOL_DIOXYGENAS"/>
    <property type="match status" value="1"/>
</dbReference>
<dbReference type="InterPro" id="IPR000627">
    <property type="entry name" value="Intradiol_dOase_C"/>
</dbReference>
<evidence type="ECO:0000259" key="7">
    <source>
        <dbReference type="PROSITE" id="PS00083"/>
    </source>
</evidence>
<reference evidence="9" key="1">
    <citation type="journal article" date="2019" name="Int. J. Syst. Evol. Microbiol.">
        <title>The Global Catalogue of Microorganisms (GCM) 10K type strain sequencing project: providing services to taxonomists for standard genome sequencing and annotation.</title>
        <authorList>
            <consortium name="The Broad Institute Genomics Platform"/>
            <consortium name="The Broad Institute Genome Sequencing Center for Infectious Disease"/>
            <person name="Wu L."/>
            <person name="Ma J."/>
        </authorList>
    </citation>
    <scope>NUCLEOTIDE SEQUENCE [LARGE SCALE GENOMIC DNA]</scope>
    <source>
        <strain evidence="9">JCM 17017</strain>
    </source>
</reference>
<dbReference type="RefSeq" id="WP_237336892.1">
    <property type="nucleotide sequence ID" value="NZ_BAABCM010000005.1"/>
</dbReference>